<dbReference type="OrthoDB" id="3171769at2"/>
<sequence length="304" mass="33147">MLAAKIDEHVAAGADAPTAERDAVLELGDPQRRAANEANPPLHVIVPGHYLDYLRLLKLLMGIAVPIAALAALLRELLSGSGVGESIAAAVVTAVNVAIQVAFWVTIVFTVIEHINVGERPRTTWTPDQLPRIPSRSRITVPQTLINAAGLLIFAGAIIWQQFSSLFIDGNSKPIPLLTPGLWSLWLPYFLLLTAVAILLVFLKLVQGRWTWKTASLNVVLVAAFTIPGLWLLNGERLLNPDFLAMAQQATTLHLKTPDFFVITSVIVIGLSVWNIIDGFVKARWAHRDLDGFRAGISQWKTAG</sequence>
<organism evidence="1 2">
    <name type="scientific">Arthrobacter psychrochitiniphilus</name>
    <dbReference type="NCBI Taxonomy" id="291045"/>
    <lineage>
        <taxon>Bacteria</taxon>
        <taxon>Bacillati</taxon>
        <taxon>Actinomycetota</taxon>
        <taxon>Actinomycetes</taxon>
        <taxon>Micrococcales</taxon>
        <taxon>Micrococcaceae</taxon>
        <taxon>Arthrobacter</taxon>
    </lineage>
</organism>
<keyword evidence="2" id="KW-1185">Reference proteome</keyword>
<evidence type="ECO:0000313" key="2">
    <source>
        <dbReference type="Proteomes" id="UP000246303"/>
    </source>
</evidence>
<proteinExistence type="predicted"/>
<dbReference type="Proteomes" id="UP000246303">
    <property type="component" value="Unassembled WGS sequence"/>
</dbReference>
<dbReference type="RefSeq" id="WP_110107798.1">
    <property type="nucleotide sequence ID" value="NZ_JACBZZ010000001.1"/>
</dbReference>
<protein>
    <submittedName>
        <fullName evidence="1">Uncharacterized protein</fullName>
    </submittedName>
</protein>
<reference evidence="1 2" key="1">
    <citation type="submission" date="2018-05" db="EMBL/GenBank/DDBJ databases">
        <title>Genetic diversity of glacier-inhabiting Cryobacterium bacteria in China and description of Cryobacterium mengkeensis sp. nov. and Arthrobacter glacialis sp. nov.</title>
        <authorList>
            <person name="Liu Q."/>
            <person name="Xin Y.-H."/>
        </authorList>
    </citation>
    <scope>NUCLEOTIDE SEQUENCE [LARGE SCALE GENOMIC DNA]</scope>
    <source>
        <strain evidence="1 2">GP3</strain>
    </source>
</reference>
<accession>A0A2V3DM55</accession>
<name>A0A2V3DM55_9MICC</name>
<comment type="caution">
    <text evidence="1">The sequence shown here is derived from an EMBL/GenBank/DDBJ whole genome shotgun (WGS) entry which is preliminary data.</text>
</comment>
<evidence type="ECO:0000313" key="1">
    <source>
        <dbReference type="EMBL" id="PXA64012.1"/>
    </source>
</evidence>
<gene>
    <name evidence="1" type="ORF">CVS29_17315</name>
</gene>
<dbReference type="AlphaFoldDB" id="A0A2V3DM55"/>
<dbReference type="EMBL" id="QHLZ01000017">
    <property type="protein sequence ID" value="PXA64012.1"/>
    <property type="molecule type" value="Genomic_DNA"/>
</dbReference>